<organism evidence="7 8">
    <name type="scientific">Candidatus Chryseopegocella kryptomonas</name>
    <dbReference type="NCBI Taxonomy" id="1633643"/>
    <lineage>
        <taxon>Bacteria</taxon>
        <taxon>Pseudomonadati</taxon>
        <taxon>Candidatus Kryptoniota</taxon>
        <taxon>Candidatus Chryseopegocella</taxon>
    </lineage>
</organism>
<gene>
    <name evidence="7" type="ORF">JGI23_01717</name>
</gene>
<dbReference type="GO" id="GO:0046872">
    <property type="term" value="F:metal ion binding"/>
    <property type="evidence" value="ECO:0007669"/>
    <property type="project" value="UniProtKB-KW"/>
</dbReference>
<reference evidence="8" key="1">
    <citation type="submission" date="2015-11" db="EMBL/GenBank/DDBJ databases">
        <authorList>
            <person name="Varghese N."/>
        </authorList>
    </citation>
    <scope>NUCLEOTIDE SEQUENCE [LARGE SCALE GENOMIC DNA]</scope>
    <source>
        <strain evidence="8">JGI-23</strain>
    </source>
</reference>
<name>A0A0P1NY45_9BACT</name>
<dbReference type="AlphaFoldDB" id="A0A0P1NY45"/>
<feature type="domain" description="Cytochrome c" evidence="6">
    <location>
        <begin position="32"/>
        <end position="126"/>
    </location>
</feature>
<evidence type="ECO:0000259" key="6">
    <source>
        <dbReference type="PROSITE" id="PS51007"/>
    </source>
</evidence>
<keyword evidence="2 4" id="KW-0479">Metal-binding</keyword>
<dbReference type="InterPro" id="IPR036909">
    <property type="entry name" value="Cyt_c-like_dom_sf"/>
</dbReference>
<evidence type="ECO:0000313" key="7">
    <source>
        <dbReference type="EMBL" id="CUT04410.1"/>
    </source>
</evidence>
<evidence type="ECO:0000256" key="4">
    <source>
        <dbReference type="PROSITE-ProRule" id="PRU00433"/>
    </source>
</evidence>
<dbReference type="OrthoDB" id="9811395at2"/>
<dbReference type="Proteomes" id="UP000199197">
    <property type="component" value="Unassembled WGS sequence"/>
</dbReference>
<evidence type="ECO:0000256" key="3">
    <source>
        <dbReference type="ARBA" id="ARBA00023004"/>
    </source>
</evidence>
<keyword evidence="8" id="KW-1185">Reference proteome</keyword>
<accession>A0A0P1NY45</accession>
<dbReference type="RefSeq" id="WP_092350854.1">
    <property type="nucleotide sequence ID" value="NZ_CZVW01000023.1"/>
</dbReference>
<dbReference type="Pfam" id="PF13442">
    <property type="entry name" value="Cytochrome_CBB3"/>
    <property type="match status" value="1"/>
</dbReference>
<feature type="signal peptide" evidence="5">
    <location>
        <begin position="1"/>
        <end position="18"/>
    </location>
</feature>
<feature type="chain" id="PRO_5006067967" evidence="5">
    <location>
        <begin position="19"/>
        <end position="376"/>
    </location>
</feature>
<keyword evidence="3 4" id="KW-0408">Iron</keyword>
<dbReference type="InterPro" id="IPR009056">
    <property type="entry name" value="Cyt_c-like_dom"/>
</dbReference>
<keyword evidence="5" id="KW-0732">Signal</keyword>
<evidence type="ECO:0000256" key="5">
    <source>
        <dbReference type="SAM" id="SignalP"/>
    </source>
</evidence>
<dbReference type="EMBL" id="CZVW01000023">
    <property type="protein sequence ID" value="CUT04410.1"/>
    <property type="molecule type" value="Genomic_DNA"/>
</dbReference>
<dbReference type="GO" id="GO:0009055">
    <property type="term" value="F:electron transfer activity"/>
    <property type="evidence" value="ECO:0007669"/>
    <property type="project" value="InterPro"/>
</dbReference>
<evidence type="ECO:0000256" key="1">
    <source>
        <dbReference type="ARBA" id="ARBA00022617"/>
    </source>
</evidence>
<dbReference type="SUPFAM" id="SSF46626">
    <property type="entry name" value="Cytochrome c"/>
    <property type="match status" value="1"/>
</dbReference>
<sequence length="376" mass="42567">MKRKFLLLIFLNFGLIFAQQDTTEQVIDFETIKTMNGKQIYETFCAKCHGIDGTGNIPEEIKQSWDVPPPDFTDPYFNTREARKDWYAVIKYGGRVRGLSQTMPAFGDVFSDEQIYDVIEHIKSFVDQKRYPQGELNFIRAHYVTKAYVEQEFLLIPTYTYRVENGHNVNDTKVVLYYANRFSNRFQYEVKLPVQNLKSCVQNTTGIGDLELGLKYAFYDNYKNLSILTAGFEFSLPTGSEAKGFGKGTVVLVPYLAGAKGLGEKIELQGSVKIEAPVNKSKGNPELIYALSTTFILPEGRRGIFPGIELVGTKTLGAEEHTISIVPKIYIALTRRGHLAISIGREFPIYGGSPFKYRYVGFVLWDYVDGGIFSGW</sequence>
<dbReference type="Pfam" id="PF13557">
    <property type="entry name" value="Phenol_MetA_deg"/>
    <property type="match status" value="1"/>
</dbReference>
<dbReference type="Gene3D" id="1.10.760.10">
    <property type="entry name" value="Cytochrome c-like domain"/>
    <property type="match status" value="1"/>
</dbReference>
<dbReference type="InterPro" id="IPR025737">
    <property type="entry name" value="FApF"/>
</dbReference>
<keyword evidence="1 4" id="KW-0349">Heme</keyword>
<protein>
    <submittedName>
        <fullName evidence="7">Cytochrome c, mono-and diheme variants</fullName>
    </submittedName>
</protein>
<proteinExistence type="predicted"/>
<dbReference type="GO" id="GO:0020037">
    <property type="term" value="F:heme binding"/>
    <property type="evidence" value="ECO:0007669"/>
    <property type="project" value="InterPro"/>
</dbReference>
<evidence type="ECO:0000256" key="2">
    <source>
        <dbReference type="ARBA" id="ARBA00022723"/>
    </source>
</evidence>
<evidence type="ECO:0000313" key="8">
    <source>
        <dbReference type="Proteomes" id="UP000199197"/>
    </source>
</evidence>
<dbReference type="PROSITE" id="PS51007">
    <property type="entry name" value="CYTC"/>
    <property type="match status" value="1"/>
</dbReference>